<dbReference type="Gene3D" id="3.40.630.30">
    <property type="match status" value="1"/>
</dbReference>
<evidence type="ECO:0000259" key="2">
    <source>
        <dbReference type="PROSITE" id="PS51186"/>
    </source>
</evidence>
<dbReference type="PANTHER" id="PTHR43441:SF5">
    <property type="entry name" value="FAMILY ACETYLTRANSFERASE, PUTATIVE-RELATED"/>
    <property type="match status" value="1"/>
</dbReference>
<dbReference type="InterPro" id="IPR051908">
    <property type="entry name" value="Ribosomal_N-acetyltransferase"/>
</dbReference>
<keyword evidence="4" id="KW-1185">Reference proteome</keyword>
<accession>A0A8H5CEN1</accession>
<dbReference type="GO" id="GO:1990189">
    <property type="term" value="F:protein N-terminal-serine acetyltransferase activity"/>
    <property type="evidence" value="ECO:0007669"/>
    <property type="project" value="TreeGrafter"/>
</dbReference>
<dbReference type="GO" id="GO:0008999">
    <property type="term" value="F:protein-N-terminal-alanine acetyltransferase activity"/>
    <property type="evidence" value="ECO:0007669"/>
    <property type="project" value="TreeGrafter"/>
</dbReference>
<dbReference type="AlphaFoldDB" id="A0A8H5CEN1"/>
<dbReference type="PANTHER" id="PTHR43441">
    <property type="entry name" value="RIBOSOMAL-PROTEIN-SERINE ACETYLTRANSFERASE"/>
    <property type="match status" value="1"/>
</dbReference>
<dbReference type="EMBL" id="JAACJM010000179">
    <property type="protein sequence ID" value="KAF5340098.1"/>
    <property type="molecule type" value="Genomic_DNA"/>
</dbReference>
<protein>
    <recommendedName>
        <fullName evidence="2">N-acetyltransferase domain-containing protein</fullName>
    </recommendedName>
</protein>
<gene>
    <name evidence="3" type="ORF">D9758_013161</name>
</gene>
<name>A0A8H5CEN1_9AGAR</name>
<dbReference type="InterPro" id="IPR016181">
    <property type="entry name" value="Acyl_CoA_acyltransferase"/>
</dbReference>
<dbReference type="SUPFAM" id="SSF55729">
    <property type="entry name" value="Acyl-CoA N-acyltransferases (Nat)"/>
    <property type="match status" value="1"/>
</dbReference>
<dbReference type="Proteomes" id="UP000559256">
    <property type="component" value="Unassembled WGS sequence"/>
</dbReference>
<evidence type="ECO:0000313" key="3">
    <source>
        <dbReference type="EMBL" id="KAF5340098.1"/>
    </source>
</evidence>
<reference evidence="3 4" key="1">
    <citation type="journal article" date="2020" name="ISME J.">
        <title>Uncovering the hidden diversity of litter-decomposition mechanisms in mushroom-forming fungi.</title>
        <authorList>
            <person name="Floudas D."/>
            <person name="Bentzer J."/>
            <person name="Ahren D."/>
            <person name="Johansson T."/>
            <person name="Persson P."/>
            <person name="Tunlid A."/>
        </authorList>
    </citation>
    <scope>NUCLEOTIDE SEQUENCE [LARGE SCALE GENOMIC DNA]</scope>
    <source>
        <strain evidence="3 4">CBS 291.85</strain>
    </source>
</reference>
<dbReference type="InterPro" id="IPR000182">
    <property type="entry name" value="GNAT_dom"/>
</dbReference>
<organism evidence="3 4">
    <name type="scientific">Tetrapyrgos nigripes</name>
    <dbReference type="NCBI Taxonomy" id="182062"/>
    <lineage>
        <taxon>Eukaryota</taxon>
        <taxon>Fungi</taxon>
        <taxon>Dikarya</taxon>
        <taxon>Basidiomycota</taxon>
        <taxon>Agaricomycotina</taxon>
        <taxon>Agaricomycetes</taxon>
        <taxon>Agaricomycetidae</taxon>
        <taxon>Agaricales</taxon>
        <taxon>Marasmiineae</taxon>
        <taxon>Marasmiaceae</taxon>
        <taxon>Tetrapyrgos</taxon>
    </lineage>
</organism>
<dbReference type="Pfam" id="PF13302">
    <property type="entry name" value="Acetyltransf_3"/>
    <property type="match status" value="1"/>
</dbReference>
<feature type="region of interest" description="Disordered" evidence="1">
    <location>
        <begin position="219"/>
        <end position="239"/>
    </location>
</feature>
<dbReference type="OrthoDB" id="41238at2759"/>
<evidence type="ECO:0000256" key="1">
    <source>
        <dbReference type="SAM" id="MobiDB-lite"/>
    </source>
</evidence>
<comment type="caution">
    <text evidence="3">The sequence shown here is derived from an EMBL/GenBank/DDBJ whole genome shotgun (WGS) entry which is preliminary data.</text>
</comment>
<proteinExistence type="predicted"/>
<evidence type="ECO:0000313" key="4">
    <source>
        <dbReference type="Proteomes" id="UP000559256"/>
    </source>
</evidence>
<sequence length="269" mass="30153">MLRAAFASASQKHQLGPFLNTNLAIPAMTSSNTTLAAAAERDNFHFPIPDCLENDKPSEHADKVAASSKDKSLWTYFPHGPFKDGADFIERFWNTVFRGNPSQFFFVVFDKTKRQESQDGNGNFKLAAIMGYILTSEWDLWTEIGAVIVFPEFQRTHVASNAVGLLLHYALDLPEEGGLGLRRVQWRAMESNAGSIRLARRFGFQMEGVTRWARVLQPGEETVTNGRPERRGDPRPGLGGTDIAVLAMCWDDWENGGREKVDAEMNRTK</sequence>
<feature type="domain" description="N-acetyltransferase" evidence="2">
    <location>
        <begin position="71"/>
        <end position="230"/>
    </location>
</feature>
<dbReference type="PROSITE" id="PS51186">
    <property type="entry name" value="GNAT"/>
    <property type="match status" value="1"/>
</dbReference>